<reference evidence="3 4" key="1">
    <citation type="submission" date="2018-01" db="EMBL/GenBank/DDBJ databases">
        <title>Draft Genome Sequence of Pseudomonas gingeri NCPPB 3146 (LMG 5327), a White Line Reaction Producer.</title>
        <authorList>
            <person name="Rokni-Zadeh H."/>
            <person name="Bahrami T."/>
            <person name="Zarvandi S."/>
            <person name="Changi-Ashtiani M."/>
            <person name="De Mot R."/>
        </authorList>
    </citation>
    <scope>NUCLEOTIDE SEQUENCE [LARGE SCALE GENOMIC DNA]</scope>
    <source>
        <strain evidence="4">NCPPB 3146 \ LMG 5327</strain>
    </source>
</reference>
<dbReference type="EMBL" id="POWE01000099">
    <property type="protein sequence ID" value="PNQ91319.1"/>
    <property type="molecule type" value="Genomic_DNA"/>
</dbReference>
<dbReference type="InterPro" id="IPR020904">
    <property type="entry name" value="Sc_DH/Rdtase_CS"/>
</dbReference>
<comment type="similarity">
    <text evidence="1">Belongs to the short-chain dehydrogenases/reductases (SDR) family.</text>
</comment>
<dbReference type="PANTHER" id="PTHR43639:SF1">
    <property type="entry name" value="SHORT-CHAIN DEHYDROGENASE_REDUCTASE FAMILY PROTEIN"/>
    <property type="match status" value="1"/>
</dbReference>
<keyword evidence="4" id="KW-1185">Reference proteome</keyword>
<name>A0ABX4Y1U5_9PSED</name>
<proteinExistence type="inferred from homology"/>
<accession>A0ABX4Y1U5</accession>
<evidence type="ECO:0000256" key="1">
    <source>
        <dbReference type="ARBA" id="ARBA00006484"/>
    </source>
</evidence>
<dbReference type="InterPro" id="IPR002347">
    <property type="entry name" value="SDR_fam"/>
</dbReference>
<evidence type="ECO:0000313" key="4">
    <source>
        <dbReference type="Proteomes" id="UP000236232"/>
    </source>
</evidence>
<protein>
    <submittedName>
        <fullName evidence="3">SDR family NAD(P)-dependent oxidoreductase</fullName>
    </submittedName>
</protein>
<dbReference type="Gene3D" id="3.40.50.720">
    <property type="entry name" value="NAD(P)-binding Rossmann-like Domain"/>
    <property type="match status" value="1"/>
</dbReference>
<dbReference type="PRINTS" id="PR00080">
    <property type="entry name" value="SDRFAMILY"/>
</dbReference>
<keyword evidence="2" id="KW-0560">Oxidoreductase</keyword>
<dbReference type="CDD" id="cd05233">
    <property type="entry name" value="SDR_c"/>
    <property type="match status" value="1"/>
</dbReference>
<gene>
    <name evidence="3" type="ORF">CCU68_17170</name>
</gene>
<organism evidence="3 4">
    <name type="scientific">Pseudomonas gingeri NCPPB 3146 = LMG 5327</name>
    <dbReference type="NCBI Taxonomy" id="707248"/>
    <lineage>
        <taxon>Bacteria</taxon>
        <taxon>Pseudomonadati</taxon>
        <taxon>Pseudomonadota</taxon>
        <taxon>Gammaproteobacteria</taxon>
        <taxon>Pseudomonadales</taxon>
        <taxon>Pseudomonadaceae</taxon>
        <taxon>Pseudomonas</taxon>
    </lineage>
</organism>
<dbReference type="Proteomes" id="UP000236232">
    <property type="component" value="Unassembled WGS sequence"/>
</dbReference>
<dbReference type="PRINTS" id="PR00081">
    <property type="entry name" value="GDHRDH"/>
</dbReference>
<evidence type="ECO:0000313" key="3">
    <source>
        <dbReference type="EMBL" id="PNQ91319.1"/>
    </source>
</evidence>
<evidence type="ECO:0000256" key="2">
    <source>
        <dbReference type="ARBA" id="ARBA00023002"/>
    </source>
</evidence>
<dbReference type="PANTHER" id="PTHR43639">
    <property type="entry name" value="OXIDOREDUCTASE, SHORT-CHAIN DEHYDROGENASE/REDUCTASE FAMILY (AFU_ORTHOLOGUE AFUA_5G02870)"/>
    <property type="match status" value="1"/>
</dbReference>
<comment type="caution">
    <text evidence="3">The sequence shown here is derived from an EMBL/GenBank/DDBJ whole genome shotgun (WGS) entry which is preliminary data.</text>
</comment>
<dbReference type="Pfam" id="PF13561">
    <property type="entry name" value="adh_short_C2"/>
    <property type="match status" value="1"/>
</dbReference>
<dbReference type="SUPFAM" id="SSF51735">
    <property type="entry name" value="NAD(P)-binding Rossmann-fold domains"/>
    <property type="match status" value="1"/>
</dbReference>
<dbReference type="PROSITE" id="PS00061">
    <property type="entry name" value="ADH_SHORT"/>
    <property type="match status" value="1"/>
</dbReference>
<dbReference type="InterPro" id="IPR036291">
    <property type="entry name" value="NAD(P)-bd_dom_sf"/>
</dbReference>
<sequence length="259" mass="27230">MESPMFDLKGKTLLVTGASKGIGAAIATALGEAGARVIAHYGGDRAGAEQALANVPAADKLFLQADLHDLACVETLWDQAQAWQGRIDGFVNNAAIMRWHGGMAADDETWDSVWAETLDVNVLAPARLIRRAVKHFHANGGGILITISSWAAQRGVTNPDTIAYAASKAAVRSMTQTVARAYAKDGILAYIVAPGVVRTQMSESFARTQGGEEGVTAQLAMGEWVPPSDIAALVAFLASGRSRHLSGATLDVNGASYVR</sequence>